<dbReference type="PANTHER" id="PTHR19443">
    <property type="entry name" value="HEXOKINASE"/>
    <property type="match status" value="1"/>
</dbReference>
<dbReference type="OrthoDB" id="419537at2759"/>
<dbReference type="InterPro" id="IPR022673">
    <property type="entry name" value="Hexokinase_C"/>
</dbReference>
<sequence length="500" mass="54262">MGRAQWLSVAVGCAAAVTCAVAATLVARRASARCRWNRAVEVVRGFEKGCATPTERLQRVVNSLAVEMFAGLASEDASKVRMLLTCVDELPDGSEEGIYYAIDLGGTSFRVMKLELGSGSMDLFDLIASALKNFIEREGGKDEGRALGFTFSFPVRQASISSGSLIRWTKEFSIEEAVGKDVAQCLNEALVRNGLNLQVTALVNNAVGTLAMGHYYDEDTVAAVIIGAGTNASYIERSAAITKCRGLLTNSDLTVVNVEWGSFRPPQIPLTPYDICFNVEKKRNHYDQVRILKLFLVESLVKNQAEKAFEKMISGVYLGEIARLVLQGMAQESDVFGSSVNFLSTPFIFSTPCLAAIREDDSPDLRVVGRVLEEQLKIQDVPLKTRRLVVRICDIVTRRAARLAAAGIVAILQKIGRDGTLCGTTNVRKIRGEPKRSVVAIEGGLYQGYSVFREYLNEAVDEILGDEIASTVSLRVMEEGSGIGAALLAASYSSTRQNSA</sequence>
<evidence type="ECO:0000256" key="7">
    <source>
        <dbReference type="ARBA" id="ARBA00022840"/>
    </source>
</evidence>
<evidence type="ECO:0000259" key="12">
    <source>
        <dbReference type="Pfam" id="PF03727"/>
    </source>
</evidence>
<dbReference type="InterPro" id="IPR043129">
    <property type="entry name" value="ATPase_NBD"/>
</dbReference>
<dbReference type="InterPro" id="IPR001312">
    <property type="entry name" value="Hexokinase"/>
</dbReference>
<evidence type="ECO:0000313" key="13">
    <source>
        <dbReference type="EMBL" id="RLN30746.1"/>
    </source>
</evidence>
<comment type="catalytic activity">
    <reaction evidence="9">
        <text>D-fructose + ATP = D-fructose 6-phosphate + ADP + H(+)</text>
        <dbReference type="Rhea" id="RHEA:16125"/>
        <dbReference type="ChEBI" id="CHEBI:15378"/>
        <dbReference type="ChEBI" id="CHEBI:30616"/>
        <dbReference type="ChEBI" id="CHEBI:37721"/>
        <dbReference type="ChEBI" id="CHEBI:61527"/>
        <dbReference type="ChEBI" id="CHEBI:456216"/>
        <dbReference type="EC" id="2.7.1.1"/>
    </reaction>
    <physiologicalReaction direction="left-to-right" evidence="9">
        <dbReference type="Rhea" id="RHEA:16126"/>
    </physiologicalReaction>
</comment>
<comment type="similarity">
    <text evidence="3 10">Belongs to the hexokinase family.</text>
</comment>
<dbReference type="GO" id="GO:0019318">
    <property type="term" value="P:hexose metabolic process"/>
    <property type="evidence" value="ECO:0007669"/>
    <property type="project" value="UniProtKB-UniPathway"/>
</dbReference>
<evidence type="ECO:0000259" key="11">
    <source>
        <dbReference type="Pfam" id="PF00349"/>
    </source>
</evidence>
<dbReference type="GO" id="GO:0004340">
    <property type="term" value="F:glucokinase activity"/>
    <property type="evidence" value="ECO:0007669"/>
    <property type="project" value="UniProtKB-ARBA"/>
</dbReference>
<keyword evidence="5 10" id="KW-0547">Nucleotide-binding</keyword>
<keyword evidence="14" id="KW-1185">Reference proteome</keyword>
<dbReference type="STRING" id="4540.A0A3L6T4C1"/>
<dbReference type="InterPro" id="IPR019807">
    <property type="entry name" value="Hexokinase_BS"/>
</dbReference>
<evidence type="ECO:0000256" key="9">
    <source>
        <dbReference type="ARBA" id="ARBA00047905"/>
    </source>
</evidence>
<comment type="pathway">
    <text evidence="1">Carbohydrate degradation; glycolysis; D-glyceraldehyde 3-phosphate and glycerone phosphate from D-glucose: step 1/4.</text>
</comment>
<feature type="domain" description="Hexokinase N-terminal" evidence="11">
    <location>
        <begin position="121"/>
        <end position="215"/>
    </location>
</feature>
<dbReference type="GO" id="GO:0008865">
    <property type="term" value="F:fructokinase activity"/>
    <property type="evidence" value="ECO:0007669"/>
    <property type="project" value="RHEA"/>
</dbReference>
<dbReference type="GO" id="GO:0001678">
    <property type="term" value="P:intracellular glucose homeostasis"/>
    <property type="evidence" value="ECO:0007669"/>
    <property type="project" value="InterPro"/>
</dbReference>
<name>A0A3L6T4C1_PANMI</name>
<keyword evidence="7 10" id="KW-0067">ATP-binding</keyword>
<evidence type="ECO:0000256" key="1">
    <source>
        <dbReference type="ARBA" id="ARBA00004888"/>
    </source>
</evidence>
<keyword evidence="4 10" id="KW-0808">Transferase</keyword>
<dbReference type="SUPFAM" id="SSF53067">
    <property type="entry name" value="Actin-like ATPase domain"/>
    <property type="match status" value="2"/>
</dbReference>
<keyword evidence="8 10" id="KW-0324">Glycolysis</keyword>
<dbReference type="GO" id="GO:0005536">
    <property type="term" value="F:D-glucose binding"/>
    <property type="evidence" value="ECO:0007669"/>
    <property type="project" value="InterPro"/>
</dbReference>
<organism evidence="13 14">
    <name type="scientific">Panicum miliaceum</name>
    <name type="common">Proso millet</name>
    <name type="synonym">Broomcorn millet</name>
    <dbReference type="NCBI Taxonomy" id="4540"/>
    <lineage>
        <taxon>Eukaryota</taxon>
        <taxon>Viridiplantae</taxon>
        <taxon>Streptophyta</taxon>
        <taxon>Embryophyta</taxon>
        <taxon>Tracheophyta</taxon>
        <taxon>Spermatophyta</taxon>
        <taxon>Magnoliopsida</taxon>
        <taxon>Liliopsida</taxon>
        <taxon>Poales</taxon>
        <taxon>Poaceae</taxon>
        <taxon>PACMAD clade</taxon>
        <taxon>Panicoideae</taxon>
        <taxon>Panicodae</taxon>
        <taxon>Paniceae</taxon>
        <taxon>Panicinae</taxon>
        <taxon>Panicum</taxon>
        <taxon>Panicum sect. Panicum</taxon>
    </lineage>
</organism>
<feature type="domain" description="Hexokinase C-terminal" evidence="12">
    <location>
        <begin position="222"/>
        <end position="490"/>
    </location>
</feature>
<dbReference type="GO" id="GO:0005829">
    <property type="term" value="C:cytosol"/>
    <property type="evidence" value="ECO:0007669"/>
    <property type="project" value="TreeGrafter"/>
</dbReference>
<accession>A0A3L6T4C1</accession>
<comment type="pathway">
    <text evidence="2">Carbohydrate metabolism; hexose metabolism.</text>
</comment>
<dbReference type="Pfam" id="PF00349">
    <property type="entry name" value="Hexokinase_1"/>
    <property type="match status" value="2"/>
</dbReference>
<dbReference type="PROSITE" id="PS00378">
    <property type="entry name" value="HEXOKINASE_1"/>
    <property type="match status" value="1"/>
</dbReference>
<evidence type="ECO:0000256" key="8">
    <source>
        <dbReference type="ARBA" id="ARBA00023152"/>
    </source>
</evidence>
<dbReference type="Gene3D" id="3.30.420.40">
    <property type="match status" value="2"/>
</dbReference>
<dbReference type="GO" id="GO:0005739">
    <property type="term" value="C:mitochondrion"/>
    <property type="evidence" value="ECO:0007669"/>
    <property type="project" value="TreeGrafter"/>
</dbReference>
<dbReference type="AlphaFoldDB" id="A0A3L6T4C1"/>
<protein>
    <recommendedName>
        <fullName evidence="10">Phosphotransferase</fullName>
        <ecNumber evidence="10">2.7.1.-</ecNumber>
    </recommendedName>
</protein>
<dbReference type="GO" id="GO:0006096">
    <property type="term" value="P:glycolytic process"/>
    <property type="evidence" value="ECO:0007669"/>
    <property type="project" value="UniProtKB-UniPathway"/>
</dbReference>
<dbReference type="EC" id="2.7.1.-" evidence="10"/>
<dbReference type="PRINTS" id="PR00475">
    <property type="entry name" value="HEXOKINASE"/>
</dbReference>
<evidence type="ECO:0000256" key="3">
    <source>
        <dbReference type="ARBA" id="ARBA00009225"/>
    </source>
</evidence>
<dbReference type="UniPathway" id="UPA00242"/>
<evidence type="ECO:0000313" key="14">
    <source>
        <dbReference type="Proteomes" id="UP000275267"/>
    </source>
</evidence>
<dbReference type="PROSITE" id="PS51748">
    <property type="entry name" value="HEXOKINASE_2"/>
    <property type="match status" value="1"/>
</dbReference>
<keyword evidence="6 10" id="KW-0418">Kinase</keyword>
<gene>
    <name evidence="13" type="ORF">C2845_PM05G23640</name>
</gene>
<evidence type="ECO:0000256" key="6">
    <source>
        <dbReference type="ARBA" id="ARBA00022777"/>
    </source>
</evidence>
<reference evidence="14" key="1">
    <citation type="journal article" date="2019" name="Nat. Commun.">
        <title>The genome of broomcorn millet.</title>
        <authorList>
            <person name="Zou C."/>
            <person name="Miki D."/>
            <person name="Li D."/>
            <person name="Tang Q."/>
            <person name="Xiao L."/>
            <person name="Rajput S."/>
            <person name="Deng P."/>
            <person name="Jia W."/>
            <person name="Huang R."/>
            <person name="Zhang M."/>
            <person name="Sun Y."/>
            <person name="Hu J."/>
            <person name="Fu X."/>
            <person name="Schnable P.S."/>
            <person name="Li F."/>
            <person name="Zhang H."/>
            <person name="Feng B."/>
            <person name="Zhu X."/>
            <person name="Liu R."/>
            <person name="Schnable J.C."/>
            <person name="Zhu J.-K."/>
            <person name="Zhang H."/>
        </authorList>
    </citation>
    <scope>NUCLEOTIDE SEQUENCE [LARGE SCALE GENOMIC DNA]</scope>
</reference>
<comment type="caution">
    <text evidence="13">The sequence shown here is derived from an EMBL/GenBank/DDBJ whole genome shotgun (WGS) entry which is preliminary data.</text>
</comment>
<dbReference type="EMBL" id="PQIB02000003">
    <property type="protein sequence ID" value="RLN30746.1"/>
    <property type="molecule type" value="Genomic_DNA"/>
</dbReference>
<proteinExistence type="inferred from homology"/>
<dbReference type="PANTHER" id="PTHR19443:SF19">
    <property type="entry name" value="HEXOKINASE-10"/>
    <property type="match status" value="1"/>
</dbReference>
<feature type="domain" description="Hexokinase N-terminal" evidence="11">
    <location>
        <begin position="43"/>
        <end position="118"/>
    </location>
</feature>
<dbReference type="GO" id="GO:0005524">
    <property type="term" value="F:ATP binding"/>
    <property type="evidence" value="ECO:0007669"/>
    <property type="project" value="UniProtKB-UniRule"/>
</dbReference>
<evidence type="ECO:0000256" key="4">
    <source>
        <dbReference type="ARBA" id="ARBA00022679"/>
    </source>
</evidence>
<evidence type="ECO:0000256" key="5">
    <source>
        <dbReference type="ARBA" id="ARBA00022741"/>
    </source>
</evidence>
<dbReference type="Pfam" id="PF03727">
    <property type="entry name" value="Hexokinase_2"/>
    <property type="match status" value="1"/>
</dbReference>
<dbReference type="UniPathway" id="UPA00109">
    <property type="reaction ID" value="UER00180"/>
</dbReference>
<dbReference type="InterPro" id="IPR022672">
    <property type="entry name" value="Hexokinase_N"/>
</dbReference>
<dbReference type="Proteomes" id="UP000275267">
    <property type="component" value="Unassembled WGS sequence"/>
</dbReference>
<evidence type="ECO:0000256" key="10">
    <source>
        <dbReference type="RuleBase" id="RU362007"/>
    </source>
</evidence>
<evidence type="ECO:0000256" key="2">
    <source>
        <dbReference type="ARBA" id="ARBA00005028"/>
    </source>
</evidence>
<dbReference type="Gene3D" id="3.40.367.20">
    <property type="match status" value="2"/>
</dbReference>